<name>A0A6G0SSP8_APHGL</name>
<feature type="region of interest" description="Disordered" evidence="1">
    <location>
        <begin position="34"/>
        <end position="85"/>
    </location>
</feature>
<dbReference type="EMBL" id="VYZN01002959">
    <property type="protein sequence ID" value="KAE9521383.1"/>
    <property type="molecule type" value="Genomic_DNA"/>
</dbReference>
<feature type="compositionally biased region" description="Polar residues" evidence="1">
    <location>
        <begin position="47"/>
        <end position="59"/>
    </location>
</feature>
<keyword evidence="3" id="KW-1185">Reference proteome</keyword>
<dbReference type="Proteomes" id="UP000475862">
    <property type="component" value="Unassembled WGS sequence"/>
</dbReference>
<evidence type="ECO:0000313" key="3">
    <source>
        <dbReference type="Proteomes" id="UP000475862"/>
    </source>
</evidence>
<sequence length="191" mass="21401">MTHCVGRSGCRIHGGTFGNESLLKKTAAERQLQRLRKRKESTSSTTAQQSRRMDASTQTIEEENIYSENESNSLEEETDKTNTTKTQVGLNKNIEVEKLVEISINTKEDSDSTQRINKERTKEKSLLDTTVREDSNTGVEQRILGLRSTPNLVHTELGPVKRKQRVKMSSVKATIEQVTAMIPVCAAPLLL</sequence>
<proteinExistence type="predicted"/>
<comment type="caution">
    <text evidence="2">The sequence shown here is derived from an EMBL/GenBank/DDBJ whole genome shotgun (WGS) entry which is preliminary data.</text>
</comment>
<evidence type="ECO:0000313" key="2">
    <source>
        <dbReference type="EMBL" id="KAE9521383.1"/>
    </source>
</evidence>
<accession>A0A6G0SSP8</accession>
<dbReference type="AlphaFoldDB" id="A0A6G0SSP8"/>
<protein>
    <submittedName>
        <fullName evidence="2">Uncharacterized protein</fullName>
    </submittedName>
</protein>
<evidence type="ECO:0000256" key="1">
    <source>
        <dbReference type="SAM" id="MobiDB-lite"/>
    </source>
</evidence>
<organism evidence="2 3">
    <name type="scientific">Aphis glycines</name>
    <name type="common">Soybean aphid</name>
    <dbReference type="NCBI Taxonomy" id="307491"/>
    <lineage>
        <taxon>Eukaryota</taxon>
        <taxon>Metazoa</taxon>
        <taxon>Ecdysozoa</taxon>
        <taxon>Arthropoda</taxon>
        <taxon>Hexapoda</taxon>
        <taxon>Insecta</taxon>
        <taxon>Pterygota</taxon>
        <taxon>Neoptera</taxon>
        <taxon>Paraneoptera</taxon>
        <taxon>Hemiptera</taxon>
        <taxon>Sternorrhyncha</taxon>
        <taxon>Aphidomorpha</taxon>
        <taxon>Aphidoidea</taxon>
        <taxon>Aphididae</taxon>
        <taxon>Aphidini</taxon>
        <taxon>Aphis</taxon>
        <taxon>Aphis</taxon>
    </lineage>
</organism>
<gene>
    <name evidence="2" type="ORF">AGLY_018205</name>
</gene>
<reference evidence="2 3" key="1">
    <citation type="submission" date="2019-08" db="EMBL/GenBank/DDBJ databases">
        <title>The genome of the soybean aphid Biotype 1, its phylome, world population structure and adaptation to the North American continent.</title>
        <authorList>
            <person name="Giordano R."/>
            <person name="Donthu R.K."/>
            <person name="Hernandez A.G."/>
            <person name="Wright C.L."/>
            <person name="Zimin A.V."/>
        </authorList>
    </citation>
    <scope>NUCLEOTIDE SEQUENCE [LARGE SCALE GENOMIC DNA]</scope>
    <source>
        <tissue evidence="2">Whole aphids</tissue>
    </source>
</reference>